<sequence>MDYCVPQDPHPILHPRESRHLIKDQQSCHSRWRYGAAHKWNTIILPNLIRPYMAFHVATNSGHDCVPSPPKMNLCSCGEPNVRLEVTCVRLKRVDSIVLYVCKCLPAPRQLIEHGLFPCAPVFPKLTVELDMLEFAAGLFVNLAPNETAWAATLTEFLSTRGYIFTFSMSDLLWRRFGNALAQYQVLMQVVEAEVSKSVEVARNLALAASVTLSAQHFKAELPTLDESTPLFDRSYLNGQSEDGHVPQLKNGEARQRPSAYLRSRCPLCFGGRPPVPQENIPHAVVCIDANFQQKRNHDKDRRKGHEKEEGMRDPLIFSPHTVQISEANLKEWEANVDAIQNKLPSNTGSKRKAAELDVSAPDTDNKCEPGMLIPNSCTDLCGESFIAADSDRVKASTAYFSDTGMMAILCRHDIVLFWANMWTAGEKQFFALALLAAIMAELPSDWTLGFLYDIACQMHRSLIKWDFLPEYLPRILFSISVFHAYGHQWVCQLWYHPRKARIWGLSDGEGCERFWSMLHRLIPILRITGYILNLQIAHIHGIQLMGMAEWLQQRITKTTKRLVDAQPKLEACGHSSSFLRQQFAEQRIYQSKPITRQSKNSGIKAIEKIVTLRESASAMKVAIASLESELMKYVLTDSIAVSSARFDILTSIEAKTHVLTRLQKDIDIATNHINLHDKVSATRLNEIKKQPFFTLQMNMHTVKAHLCTKLRERKFKLANLECAYHSKQTDQKTRSHIEDAMHHHEPTITGLAKKYNSMLKQMVQLRTTDTVAANAILPPAIVLKTLFKLDVDDDTWHDVGLEDLEEFGGVLPPWLSDDTVRAGIRFDQEVLNCKGELACCHTECAAMQTWFEEEYEATSFAEQYTPGGHRHVLLIHTGIYGLPDADLKYHLQIRLQSLGALGEMWQ</sequence>
<comment type="caution">
    <text evidence="2">The sequence shown here is derived from an EMBL/GenBank/DDBJ whole genome shotgun (WGS) entry which is preliminary data.</text>
</comment>
<dbReference type="OrthoDB" id="10067492at2759"/>
<evidence type="ECO:0008006" key="4">
    <source>
        <dbReference type="Google" id="ProtNLM"/>
    </source>
</evidence>
<dbReference type="Pfam" id="PF18758">
    <property type="entry name" value="KDZ"/>
    <property type="match status" value="1"/>
</dbReference>
<gene>
    <name evidence="2" type="ORF">BS47DRAFT_1303246</name>
</gene>
<keyword evidence="3" id="KW-1185">Reference proteome</keyword>
<dbReference type="PANTHER" id="PTHR33096:SF1">
    <property type="entry name" value="CXC1-LIKE CYSTEINE CLUSTER ASSOCIATED WITH KDZ TRANSPOSASES DOMAIN-CONTAINING PROTEIN"/>
    <property type="match status" value="1"/>
</dbReference>
<dbReference type="AlphaFoldDB" id="A0A9P6ALG2"/>
<reference evidence="2" key="1">
    <citation type="journal article" date="2020" name="Nat. Commun.">
        <title>Large-scale genome sequencing of mycorrhizal fungi provides insights into the early evolution of symbiotic traits.</title>
        <authorList>
            <person name="Miyauchi S."/>
            <person name="Kiss E."/>
            <person name="Kuo A."/>
            <person name="Drula E."/>
            <person name="Kohler A."/>
            <person name="Sanchez-Garcia M."/>
            <person name="Morin E."/>
            <person name="Andreopoulos B."/>
            <person name="Barry K.W."/>
            <person name="Bonito G."/>
            <person name="Buee M."/>
            <person name="Carver A."/>
            <person name="Chen C."/>
            <person name="Cichocki N."/>
            <person name="Clum A."/>
            <person name="Culley D."/>
            <person name="Crous P.W."/>
            <person name="Fauchery L."/>
            <person name="Girlanda M."/>
            <person name="Hayes R.D."/>
            <person name="Keri Z."/>
            <person name="LaButti K."/>
            <person name="Lipzen A."/>
            <person name="Lombard V."/>
            <person name="Magnuson J."/>
            <person name="Maillard F."/>
            <person name="Murat C."/>
            <person name="Nolan M."/>
            <person name="Ohm R.A."/>
            <person name="Pangilinan J."/>
            <person name="Pereira M.F."/>
            <person name="Perotto S."/>
            <person name="Peter M."/>
            <person name="Pfister S."/>
            <person name="Riley R."/>
            <person name="Sitrit Y."/>
            <person name="Stielow J.B."/>
            <person name="Szollosi G."/>
            <person name="Zifcakova L."/>
            <person name="Stursova M."/>
            <person name="Spatafora J.W."/>
            <person name="Tedersoo L."/>
            <person name="Vaario L.M."/>
            <person name="Yamada A."/>
            <person name="Yan M."/>
            <person name="Wang P."/>
            <person name="Xu J."/>
            <person name="Bruns T."/>
            <person name="Baldrian P."/>
            <person name="Vilgalys R."/>
            <person name="Dunand C."/>
            <person name="Henrissat B."/>
            <person name="Grigoriev I.V."/>
            <person name="Hibbett D."/>
            <person name="Nagy L.G."/>
            <person name="Martin F.M."/>
        </authorList>
    </citation>
    <scope>NUCLEOTIDE SEQUENCE</scope>
    <source>
        <strain evidence="2">UP504</strain>
    </source>
</reference>
<feature type="region of interest" description="Disordered" evidence="1">
    <location>
        <begin position="234"/>
        <end position="256"/>
    </location>
</feature>
<dbReference type="PANTHER" id="PTHR33096">
    <property type="entry name" value="CXC2 DOMAIN-CONTAINING PROTEIN"/>
    <property type="match status" value="1"/>
</dbReference>
<dbReference type="EMBL" id="MU129066">
    <property type="protein sequence ID" value="KAF9508040.1"/>
    <property type="molecule type" value="Genomic_DNA"/>
</dbReference>
<organism evidence="2 3">
    <name type="scientific">Hydnum rufescens UP504</name>
    <dbReference type="NCBI Taxonomy" id="1448309"/>
    <lineage>
        <taxon>Eukaryota</taxon>
        <taxon>Fungi</taxon>
        <taxon>Dikarya</taxon>
        <taxon>Basidiomycota</taxon>
        <taxon>Agaricomycotina</taxon>
        <taxon>Agaricomycetes</taxon>
        <taxon>Cantharellales</taxon>
        <taxon>Hydnaceae</taxon>
        <taxon>Hydnum</taxon>
    </lineage>
</organism>
<name>A0A9P6ALG2_9AGAM</name>
<dbReference type="Proteomes" id="UP000886523">
    <property type="component" value="Unassembled WGS sequence"/>
</dbReference>
<protein>
    <recommendedName>
        <fullName evidence="4">CxC1-like cysteine cluster associated with KDZ transposases domain-containing protein</fullName>
    </recommendedName>
</protein>
<dbReference type="InterPro" id="IPR040521">
    <property type="entry name" value="KDZ"/>
</dbReference>
<proteinExistence type="predicted"/>
<evidence type="ECO:0000313" key="3">
    <source>
        <dbReference type="Proteomes" id="UP000886523"/>
    </source>
</evidence>
<evidence type="ECO:0000256" key="1">
    <source>
        <dbReference type="SAM" id="MobiDB-lite"/>
    </source>
</evidence>
<evidence type="ECO:0000313" key="2">
    <source>
        <dbReference type="EMBL" id="KAF9508040.1"/>
    </source>
</evidence>
<accession>A0A9P6ALG2</accession>